<feature type="compositionally biased region" description="Polar residues" evidence="1">
    <location>
        <begin position="285"/>
        <end position="298"/>
    </location>
</feature>
<reference evidence="2 3" key="1">
    <citation type="submission" date="2020-04" db="EMBL/GenBank/DDBJ databases">
        <title>Perkinsus chesapeaki whole genome sequence.</title>
        <authorList>
            <person name="Bogema D.R."/>
        </authorList>
    </citation>
    <scope>NUCLEOTIDE SEQUENCE [LARGE SCALE GENOMIC DNA]</scope>
    <source>
        <strain evidence="2">ATCC PRA-425</strain>
    </source>
</reference>
<feature type="region of interest" description="Disordered" evidence="1">
    <location>
        <begin position="285"/>
        <end position="313"/>
    </location>
</feature>
<protein>
    <submittedName>
        <fullName evidence="2">Uncharacterized protein</fullName>
    </submittedName>
</protein>
<feature type="compositionally biased region" description="Basic and acidic residues" evidence="1">
    <location>
        <begin position="249"/>
        <end position="266"/>
    </location>
</feature>
<accession>A0A7J6LXX2</accession>
<sequence length="484" mass="52523">MSQNGVRRAVELDNVSSSPEELEASRLLLLSSIGHALLDSTEEGNKRHEQPQSNGRTTVETSQGSSSNNKERGFVMPLKRKPMNKTQQKDAAAVAARGAAPSTVKCHSANSRDLVPHELPPDAFGEYPSLELDSSGYLSEARPMVAMSMVDNRGCSQTNTVLHLARSPPATYDDLYGPTPPRHTKNIQSTIQFDRPPKTAPTTATESELPRKRVVEPPAEISQRKDPPLEQKATSRIDASQKGHKGHKASSEHKFDDGRHNTVNEHVDGGVANVNCVATVAAEPTQQTSAAGLQQRQSDAAREPGEAGTSSKACEDVLKPVEVDRKGAENRQTGGDDMNEGDDDNLHGLIEYIDDGENTVGANPGGLSPTAMGLIEDYVPGKDVIDLEDCRSDEQRPESSRRSRPFDELFVKLSEEDEALLFEEAPRVPKEELKEPIADQQEHIICAEVIDLDDDEEEGTAGHGSPRSSAYSEISSMDGVPLKE</sequence>
<feature type="compositionally biased region" description="Polar residues" evidence="1">
    <location>
        <begin position="51"/>
        <end position="68"/>
    </location>
</feature>
<feature type="region of interest" description="Disordered" evidence="1">
    <location>
        <begin position="39"/>
        <end position="74"/>
    </location>
</feature>
<feature type="region of interest" description="Disordered" evidence="1">
    <location>
        <begin position="175"/>
        <end position="266"/>
    </location>
</feature>
<name>A0A7J6LXX2_PERCH</name>
<evidence type="ECO:0000256" key="1">
    <source>
        <dbReference type="SAM" id="MobiDB-lite"/>
    </source>
</evidence>
<proteinExistence type="predicted"/>
<evidence type="ECO:0000313" key="3">
    <source>
        <dbReference type="Proteomes" id="UP000591131"/>
    </source>
</evidence>
<keyword evidence="3" id="KW-1185">Reference proteome</keyword>
<feature type="compositionally biased region" description="Basic and acidic residues" evidence="1">
    <location>
        <begin position="222"/>
        <end position="241"/>
    </location>
</feature>
<organism evidence="2 3">
    <name type="scientific">Perkinsus chesapeaki</name>
    <name type="common">Clam parasite</name>
    <name type="synonym">Perkinsus andrewsi</name>
    <dbReference type="NCBI Taxonomy" id="330153"/>
    <lineage>
        <taxon>Eukaryota</taxon>
        <taxon>Sar</taxon>
        <taxon>Alveolata</taxon>
        <taxon>Perkinsozoa</taxon>
        <taxon>Perkinsea</taxon>
        <taxon>Perkinsida</taxon>
        <taxon>Perkinsidae</taxon>
        <taxon>Perkinsus</taxon>
    </lineage>
</organism>
<feature type="region of interest" description="Disordered" evidence="1">
    <location>
        <begin position="1"/>
        <end position="22"/>
    </location>
</feature>
<gene>
    <name evidence="2" type="ORF">FOL47_005292</name>
</gene>
<feature type="region of interest" description="Disordered" evidence="1">
    <location>
        <begin position="451"/>
        <end position="484"/>
    </location>
</feature>
<dbReference type="EMBL" id="JAAPAO010000296">
    <property type="protein sequence ID" value="KAF4664127.1"/>
    <property type="molecule type" value="Genomic_DNA"/>
</dbReference>
<dbReference type="Proteomes" id="UP000591131">
    <property type="component" value="Unassembled WGS sequence"/>
</dbReference>
<dbReference type="AlphaFoldDB" id="A0A7J6LXX2"/>
<feature type="compositionally biased region" description="Polar residues" evidence="1">
    <location>
        <begin position="466"/>
        <end position="475"/>
    </location>
</feature>
<comment type="caution">
    <text evidence="2">The sequence shown here is derived from an EMBL/GenBank/DDBJ whole genome shotgun (WGS) entry which is preliminary data.</text>
</comment>
<dbReference type="OrthoDB" id="437570at2759"/>
<evidence type="ECO:0000313" key="2">
    <source>
        <dbReference type="EMBL" id="KAF4664127.1"/>
    </source>
</evidence>